<sequence>MFASNDDAALVKHTFSFCEQNLRRIDDSRLSYRTASPSQSSFSSDPDNQFNDQSALILSASLLPVSDKMKDPNQTTLAAAEINDKEEDVADGEDEENDDNKTNDSQLLRRKNSEVDSKIELDLRQVSLNNRTNCGRNKRKNFRPRCITEGLEDSESINEKSIPINNFEEPISLHSSPTESLNESTRINNFIDCQESIHKTQNYSERPQIKSTLSNVIKSINQNRSLSAESNPLKNKSNSQEHQPLDLRFQDDDIDDTNGLTIKSDNLINSQANLIELFLRDNSQKQLARSRTNLKNPNEITETNNNNQFLQTPSMQTTSNLSINSDEIGHFATILNSLQSSSTENDNFHNLLRLFGMNRDKSIHKSSPLPSSSAPLDQQWNRKFLKELYAVRNFSNAKQQSSTASIVSTDCKDLDQDSYDEEFDGTNNVARVDSIEKDEGDDITIVHKDSKIGKDLKIFEQFLRNDDGNNNQNDNDDNDVRENQNSEEQIDDDRTDDRNGDNRISKGLDIEKLEQLQQLYRINLIKRMDLHKGKDLNDYHRKEEDDDGDNENGFLLTNQTNIAKSVAKLFPKANDCGAENDIDRIISQRKQSESQQQQQKHYHLDGQQSINKQTQFKSSLSFDGEEEDDDDDDDEYEVDNQSRINEHSFTENQSETNSNNNLNYVKDLFRNKVINAKSTSRRPLSSWKQSISACGPGPAPWVDKSTLYSLGIEGELINKSIPIDYTRYVKRFANAQECGNILCQDLSYREHFHCNALSCNSRVFMKKEEMIRHFKWHKKRDESLTHGFLRCSPGDNCVERFKSCPHHRKQTHYHCLKRGCDKVYISTSDVQMHANYHRKDTAIIQEGFQRFRATENCLLESCAFFGLKTTHFHCRRDNCNHTFKNKADMEKHKSHHIRDEQLARNGFKQFQRHETCPFDDCRSSSVSNHIHCVRSGCSHILHSIGQQNPHRRKHEQCEKELALRKYHLAQSIYQHHKQQSNNDECSLMRQRLSKFGIDLEVGAVDKERYESIVNGENEGAIDQIAEELPLAQISTVPIEDILGSEFFTESSCMKFIRRHNRLMESCNFIEEKKSFPKFEQKFNEHFHCIECNICQIDRTEILSHARNHIVQEQIESLLFEETKDQNICNNTICPLNQATVRHYHCRMYGCSILIPVLDRSLQKFYHYKFHEDQQNLYSLFPEDCLPPISDSASPQKSLTKLKSIKNFTHSDDNVQINKGPKQQAMLQVFPTGTTLASIDGMPVLKRKRGRPPKNRSSETSNQSGTTTKAQSKSSTSLVAKNSPPPTKLLAQPPPSPSIVQSRLGSMSSLSFAQAFNLSLNDSDMISNIPQTSSNNNSNNDLSKTIPIPMIIPYIKSSIPTGFYVFDQETLCSDVSCGYLGKKHYHCSKPRCFFSSDCDETVLQEHSNDFHEQFDILEGFCFYGDNIDCKSIQCQFKLKSNHFHCTRPGCQFKFAKYSMMATHETTYHRRLDDSSNRFLSSISANKFYDSCLQNNNNNLERNEINEKKLHRNNLSKSDQFDSIQSKSGSEKNDSNVMTIPKSMTNTNGSNQNDDMLQSLQHLLSQGKNAFSLFGVYPPSISLSSQQQSPPTHPPPSFMKIDEVIKQHRIFDENNLCNSPYCKLKKRFHFHCNSCNQAFSNYERLIPHFLKHFQLESDNQTNQTNNNVADVFDQMDSSKEKQSFHLLSDYLKMANASYTNEFMQLFLSNLINYPSTSSNHNLLGAINPFLTSFGHLPAVINLDSTMKTSENSNQRDCIKRKNSAPNSNHQSESEENEGKRSRFNELKSQSPDGSHERKKQSSRKSKDSPNGYSRFRFNEDCRFATCVYREHQTHFHCMRKDCGYSFCDKTRFVQHTARHERLDMLMGGDFQQYRSTISCGQMSCPFSNINSTLGNKTSHFHCLKCEYICADTNKVVAHRRQHTKMDNINAAGFTRYAPHQDCQIELCNHKLKQTHYHCCTCSYSVLGLSQMSSHKLKHSQQQHQHQKTSLKINDSDDDDNDDDDDQNDLDANNDDDEEIDCSSFEKDGPSQQAPSQSIDEIVSD</sequence>
<name>A0A834VF93_SARSC</name>
<evidence type="ECO:0000313" key="6">
    <source>
        <dbReference type="Proteomes" id="UP000070412"/>
    </source>
</evidence>
<dbReference type="PROSITE" id="PS50157">
    <property type="entry name" value="ZINC_FINGER_C2H2_2"/>
    <property type="match status" value="3"/>
</dbReference>
<feature type="region of interest" description="Disordered" evidence="2">
    <location>
        <begin position="1745"/>
        <end position="1809"/>
    </location>
</feature>
<feature type="domain" description="C2H2-type" evidence="3">
    <location>
        <begin position="1833"/>
        <end position="1857"/>
    </location>
</feature>
<evidence type="ECO:0000313" key="5">
    <source>
        <dbReference type="EnsemblMetazoa" id="KAF7493470.1"/>
    </source>
</evidence>
<feature type="compositionally biased region" description="Basic and acidic residues" evidence="2">
    <location>
        <begin position="495"/>
        <end position="504"/>
    </location>
</feature>
<keyword evidence="1" id="KW-0479">Metal-binding</keyword>
<dbReference type="GO" id="GO:0008270">
    <property type="term" value="F:zinc ion binding"/>
    <property type="evidence" value="ECO:0007669"/>
    <property type="project" value="UniProtKB-KW"/>
</dbReference>
<feature type="compositionally biased region" description="Low complexity" evidence="2">
    <location>
        <begin position="650"/>
        <end position="661"/>
    </location>
</feature>
<reference evidence="6" key="1">
    <citation type="journal article" date="2020" name="PLoS Negl. Trop. Dis.">
        <title>High-quality nuclear genome for Sarcoptes scabiei-A critical resource for a neglected parasite.</title>
        <authorList>
            <person name="Korhonen P.K."/>
            <person name="Gasser R.B."/>
            <person name="Ma G."/>
            <person name="Wang T."/>
            <person name="Stroehlein A.J."/>
            <person name="Young N.D."/>
            <person name="Ang C.S."/>
            <person name="Fernando D.D."/>
            <person name="Lu H.C."/>
            <person name="Taylor S."/>
            <person name="Reynolds S.L."/>
            <person name="Mofiz E."/>
            <person name="Najaraj S.H."/>
            <person name="Gowda H."/>
            <person name="Madugundu A."/>
            <person name="Renuse S."/>
            <person name="Holt D."/>
            <person name="Pandey A."/>
            <person name="Papenfuss A.T."/>
            <person name="Fischer K."/>
        </authorList>
    </citation>
    <scope>NUCLEOTIDE SEQUENCE [LARGE SCALE GENOMIC DNA]</scope>
</reference>
<dbReference type="EMBL" id="WVUK01000056">
    <property type="protein sequence ID" value="KAF7493470.1"/>
    <property type="molecule type" value="Genomic_DNA"/>
</dbReference>
<feature type="compositionally biased region" description="Acidic residues" evidence="2">
    <location>
        <begin position="84"/>
        <end position="98"/>
    </location>
</feature>
<feature type="domain" description="C2H2-type" evidence="3">
    <location>
        <begin position="872"/>
        <end position="901"/>
    </location>
</feature>
<dbReference type="SMART" id="SM00355">
    <property type="entry name" value="ZnF_C2H2"/>
    <property type="match status" value="11"/>
</dbReference>
<feature type="compositionally biased region" description="Pro residues" evidence="2">
    <location>
        <begin position="1282"/>
        <end position="1296"/>
    </location>
</feature>
<evidence type="ECO:0000313" key="4">
    <source>
        <dbReference type="EMBL" id="KAF7493470.1"/>
    </source>
</evidence>
<dbReference type="EnsemblMetazoa" id="SSS_4773s_mrna">
    <property type="protein sequence ID" value="KAF7493470.1"/>
    <property type="gene ID" value="SSS_4773"/>
</dbReference>
<feature type="domain" description="C2H2-type" evidence="3">
    <location>
        <begin position="1628"/>
        <end position="1655"/>
    </location>
</feature>
<feature type="region of interest" description="Disordered" evidence="2">
    <location>
        <begin position="642"/>
        <end position="661"/>
    </location>
</feature>
<feature type="region of interest" description="Disordered" evidence="2">
    <location>
        <begin position="1239"/>
        <end position="1301"/>
    </location>
</feature>
<feature type="compositionally biased region" description="Low complexity" evidence="2">
    <location>
        <begin position="1262"/>
        <end position="1276"/>
    </location>
</feature>
<feature type="region of interest" description="Disordered" evidence="2">
    <location>
        <begin position="1972"/>
        <end position="2042"/>
    </location>
</feature>
<feature type="compositionally biased region" description="Polar residues" evidence="2">
    <location>
        <begin position="2027"/>
        <end position="2036"/>
    </location>
</feature>
<dbReference type="GO" id="GO:0005634">
    <property type="term" value="C:nucleus"/>
    <property type="evidence" value="ECO:0007669"/>
    <property type="project" value="TreeGrafter"/>
</dbReference>
<keyword evidence="1" id="KW-0863">Zinc-finger</keyword>
<feature type="region of interest" description="Disordered" evidence="2">
    <location>
        <begin position="80"/>
        <end position="105"/>
    </location>
</feature>
<organism evidence="4">
    <name type="scientific">Sarcoptes scabiei</name>
    <name type="common">Itch mite</name>
    <name type="synonym">Acarus scabiei</name>
    <dbReference type="NCBI Taxonomy" id="52283"/>
    <lineage>
        <taxon>Eukaryota</taxon>
        <taxon>Metazoa</taxon>
        <taxon>Ecdysozoa</taxon>
        <taxon>Arthropoda</taxon>
        <taxon>Chelicerata</taxon>
        <taxon>Arachnida</taxon>
        <taxon>Acari</taxon>
        <taxon>Acariformes</taxon>
        <taxon>Sarcoptiformes</taxon>
        <taxon>Astigmata</taxon>
        <taxon>Psoroptidia</taxon>
        <taxon>Sarcoptoidea</taxon>
        <taxon>Sarcoptidae</taxon>
        <taxon>Sarcoptinae</taxon>
        <taxon>Sarcoptes</taxon>
    </lineage>
</organism>
<feature type="compositionally biased region" description="Polar residues" evidence="2">
    <location>
        <begin position="1513"/>
        <end position="1526"/>
    </location>
</feature>
<dbReference type="PANTHER" id="PTHR12451:SF0">
    <property type="entry name" value="ZINC FINGER PROTEIN CASTOR HOMOLOG 1"/>
    <property type="match status" value="1"/>
</dbReference>
<dbReference type="Proteomes" id="UP000070412">
    <property type="component" value="Unassembled WGS sequence"/>
</dbReference>
<accession>A0A834VF93</accession>
<feature type="compositionally biased region" description="Basic residues" evidence="2">
    <location>
        <begin position="1244"/>
        <end position="1253"/>
    </location>
</feature>
<evidence type="ECO:0000256" key="1">
    <source>
        <dbReference type="PROSITE-ProRule" id="PRU00042"/>
    </source>
</evidence>
<dbReference type="GO" id="GO:0000977">
    <property type="term" value="F:RNA polymerase II transcription regulatory region sequence-specific DNA binding"/>
    <property type="evidence" value="ECO:0007669"/>
    <property type="project" value="TreeGrafter"/>
</dbReference>
<evidence type="ECO:0000259" key="3">
    <source>
        <dbReference type="PROSITE" id="PS50157"/>
    </source>
</evidence>
<dbReference type="GO" id="GO:0045664">
    <property type="term" value="P:regulation of neuron differentiation"/>
    <property type="evidence" value="ECO:0007669"/>
    <property type="project" value="TreeGrafter"/>
</dbReference>
<gene>
    <name evidence="4" type="ORF">SSS_4773</name>
</gene>
<dbReference type="GO" id="GO:0000981">
    <property type="term" value="F:DNA-binding transcription factor activity, RNA polymerase II-specific"/>
    <property type="evidence" value="ECO:0007669"/>
    <property type="project" value="TreeGrafter"/>
</dbReference>
<feature type="region of interest" description="Disordered" evidence="2">
    <location>
        <begin position="588"/>
        <end position="610"/>
    </location>
</feature>
<feature type="compositionally biased region" description="Acidic residues" evidence="2">
    <location>
        <begin position="1993"/>
        <end position="2018"/>
    </location>
</feature>
<feature type="compositionally biased region" description="Basic residues" evidence="2">
    <location>
        <begin position="1972"/>
        <end position="1986"/>
    </location>
</feature>
<feature type="region of interest" description="Disordered" evidence="2">
    <location>
        <begin position="464"/>
        <end position="504"/>
    </location>
</feature>
<dbReference type="PANTHER" id="PTHR12451">
    <property type="entry name" value="TRANSCRIPTION FACTOR CASTOR PROTEIN MING -RELATED"/>
    <property type="match status" value="1"/>
</dbReference>
<dbReference type="PROSITE" id="PS00028">
    <property type="entry name" value="ZINC_FINGER_C2H2_1"/>
    <property type="match status" value="7"/>
</dbReference>
<feature type="compositionally biased region" description="Polar residues" evidence="2">
    <location>
        <begin position="1533"/>
        <end position="1550"/>
    </location>
</feature>
<proteinExistence type="predicted"/>
<dbReference type="InterPro" id="IPR040373">
    <property type="entry name" value="CASZ1"/>
</dbReference>
<reference evidence="5" key="3">
    <citation type="submission" date="2022-06" db="UniProtKB">
        <authorList>
            <consortium name="EnsemblMetazoa"/>
        </authorList>
    </citation>
    <scope>IDENTIFICATION</scope>
</reference>
<keyword evidence="1" id="KW-0862">Zinc</keyword>
<dbReference type="OrthoDB" id="10063916at2759"/>
<keyword evidence="6" id="KW-1185">Reference proteome</keyword>
<feature type="region of interest" description="Disordered" evidence="2">
    <location>
        <begin position="1506"/>
        <end position="1550"/>
    </location>
</feature>
<evidence type="ECO:0000256" key="2">
    <source>
        <dbReference type="SAM" id="MobiDB-lite"/>
    </source>
</evidence>
<protein>
    <submittedName>
        <fullName evidence="4">Transcription factor castor</fullName>
    </submittedName>
</protein>
<reference evidence="4" key="2">
    <citation type="submission" date="2020-01" db="EMBL/GenBank/DDBJ databases">
        <authorList>
            <person name="Korhonen P.K.K."/>
            <person name="Guangxu M.G."/>
            <person name="Wang T.W."/>
            <person name="Stroehlein A.J.S."/>
            <person name="Young N.D."/>
            <person name="Ang C.-S.A."/>
            <person name="Fernando D.W.F."/>
            <person name="Lu H.L."/>
            <person name="Taylor S.T."/>
            <person name="Ehtesham M.E.M."/>
            <person name="Najaraj S.H.N."/>
            <person name="Harsha G.H.G."/>
            <person name="Madugundu A.M."/>
            <person name="Renuse S.R."/>
            <person name="Holt D.H."/>
            <person name="Pandey A.P."/>
            <person name="Papenfuss A.P."/>
            <person name="Gasser R.B.G."/>
            <person name="Fischer K.F."/>
        </authorList>
    </citation>
    <scope>NUCLEOTIDE SEQUENCE</scope>
    <source>
        <strain evidence="4">SSS_KF_BRIS2020</strain>
    </source>
</reference>
<feature type="compositionally biased region" description="Basic and acidic residues" evidence="2">
    <location>
        <begin position="1774"/>
        <end position="1783"/>
    </location>
</feature>
<dbReference type="GO" id="GO:0045944">
    <property type="term" value="P:positive regulation of transcription by RNA polymerase II"/>
    <property type="evidence" value="ECO:0007669"/>
    <property type="project" value="TreeGrafter"/>
</dbReference>
<dbReference type="InterPro" id="IPR013087">
    <property type="entry name" value="Znf_C2H2_type"/>
</dbReference>